<proteinExistence type="predicted"/>
<dbReference type="EMBL" id="JADEWC010000012">
    <property type="protein sequence ID" value="MBE9222497.1"/>
    <property type="molecule type" value="Genomic_DNA"/>
</dbReference>
<evidence type="ECO:0000256" key="1">
    <source>
        <dbReference type="SAM" id="MobiDB-lite"/>
    </source>
</evidence>
<protein>
    <submittedName>
        <fullName evidence="3">Uncharacterized protein</fullName>
    </submittedName>
</protein>
<feature type="transmembrane region" description="Helical" evidence="2">
    <location>
        <begin position="20"/>
        <end position="43"/>
    </location>
</feature>
<evidence type="ECO:0000256" key="2">
    <source>
        <dbReference type="SAM" id="Phobius"/>
    </source>
</evidence>
<name>A0ABR9V3N8_9CHRO</name>
<feature type="region of interest" description="Disordered" evidence="1">
    <location>
        <begin position="144"/>
        <end position="166"/>
    </location>
</feature>
<sequence>MASSSRKNSPDYLKSRMGTFLNPLFLSAIVGLGVIGIIAWQLIVINNQFRQSSLENSPPSRTGATLELGDNASNTQTPTNSENPSPSATNNGSPSQNPVGDPNSVELDIAEVDLLSSQETVQTDGLDTPEQSRLYNQVLSLPRVSPEIRPSGGNGNTGFAPNQGLLSPEFNQQRQSQIPVAPSPLNQAVNNVMSNYNPNSNIYRSQAPQNNIPSAGGNQTYYSPSLQNNYNVSNNVVGNPSSFIPTPQGTYINPNQTSTSIQNNRPSRTSQSPF</sequence>
<evidence type="ECO:0000313" key="4">
    <source>
        <dbReference type="Proteomes" id="UP000654604"/>
    </source>
</evidence>
<dbReference type="RefSeq" id="WP_193800654.1">
    <property type="nucleotide sequence ID" value="NZ_JADEWC010000012.1"/>
</dbReference>
<feature type="region of interest" description="Disordered" evidence="1">
    <location>
        <begin position="242"/>
        <end position="274"/>
    </location>
</feature>
<organism evidence="3 4">
    <name type="scientific">Cyanobacterium stanieri LEGE 03274</name>
    <dbReference type="NCBI Taxonomy" id="1828756"/>
    <lineage>
        <taxon>Bacteria</taxon>
        <taxon>Bacillati</taxon>
        <taxon>Cyanobacteriota</taxon>
        <taxon>Cyanophyceae</taxon>
        <taxon>Oscillatoriophycideae</taxon>
        <taxon>Chroococcales</taxon>
        <taxon>Geminocystaceae</taxon>
        <taxon>Cyanobacterium</taxon>
    </lineage>
</organism>
<feature type="region of interest" description="Disordered" evidence="1">
    <location>
        <begin position="52"/>
        <end position="104"/>
    </location>
</feature>
<keyword evidence="2" id="KW-0472">Membrane</keyword>
<keyword evidence="4" id="KW-1185">Reference proteome</keyword>
<gene>
    <name evidence="3" type="ORF">IQ215_07275</name>
</gene>
<feature type="compositionally biased region" description="Polar residues" evidence="1">
    <location>
        <begin position="71"/>
        <end position="98"/>
    </location>
</feature>
<dbReference type="Proteomes" id="UP000654604">
    <property type="component" value="Unassembled WGS sequence"/>
</dbReference>
<accession>A0ABR9V3N8</accession>
<keyword evidence="2" id="KW-1133">Transmembrane helix</keyword>
<evidence type="ECO:0000313" key="3">
    <source>
        <dbReference type="EMBL" id="MBE9222497.1"/>
    </source>
</evidence>
<feature type="compositionally biased region" description="Polar residues" evidence="1">
    <location>
        <begin position="52"/>
        <end position="63"/>
    </location>
</feature>
<feature type="compositionally biased region" description="Polar residues" evidence="1">
    <location>
        <begin position="243"/>
        <end position="274"/>
    </location>
</feature>
<keyword evidence="2" id="KW-0812">Transmembrane</keyword>
<comment type="caution">
    <text evidence="3">The sequence shown here is derived from an EMBL/GenBank/DDBJ whole genome shotgun (WGS) entry which is preliminary data.</text>
</comment>
<reference evidence="3 4" key="1">
    <citation type="submission" date="2020-10" db="EMBL/GenBank/DDBJ databases">
        <authorList>
            <person name="Castelo-Branco R."/>
            <person name="Eusebio N."/>
            <person name="Adriana R."/>
            <person name="Vieira A."/>
            <person name="Brugerolle De Fraissinette N."/>
            <person name="Rezende De Castro R."/>
            <person name="Schneider M.P."/>
            <person name="Vasconcelos V."/>
            <person name="Leao P.N."/>
        </authorList>
    </citation>
    <scope>NUCLEOTIDE SEQUENCE [LARGE SCALE GENOMIC DNA]</scope>
    <source>
        <strain evidence="3 4">LEGE 03274</strain>
    </source>
</reference>